<dbReference type="Gene3D" id="3.90.1200.10">
    <property type="match status" value="1"/>
</dbReference>
<dbReference type="InterPro" id="IPR002575">
    <property type="entry name" value="Aminoglycoside_PTrfase"/>
</dbReference>
<evidence type="ECO:0000313" key="2">
    <source>
        <dbReference type="EMBL" id="MFD1147774.1"/>
    </source>
</evidence>
<dbReference type="PANTHER" id="PTHR21310">
    <property type="entry name" value="AMINOGLYCOSIDE PHOSPHOTRANSFERASE-RELATED-RELATED"/>
    <property type="match status" value="1"/>
</dbReference>
<sequence length="366" mass="39461">MTWCAPSSSPVTTTCAGISMSDGSADFFTERLSTTALIGHLHIRSARPGARAPENALPGEWCGRQARGMPPAPHRDGRAGIDAALVERLVASQFPQWAGLPVVPVEVDGWDNRTYRLGDDLTVRLPTGEGYVPAVEKEHRWLPVLARSLPVAVPVSVAVGAPGEGYPFPWSIRRWLDGRTAALDRIDDLAAFAVSIADFLRALHRVDATDGPPAGAHCFYRGTPPAHYDDGTRRALAALEGRVDTERAAAVWEDALRAPAWDRPPVWFHGDVASGNLLVDRGKLTAVIDFGGCGVGDPACDLVIAWTMFSGTSREAFRDAVDLDAATWARARGWALWKALITLADTTDDEVAADTGRVIREVLEDE</sequence>
<evidence type="ECO:0000259" key="1">
    <source>
        <dbReference type="Pfam" id="PF01636"/>
    </source>
</evidence>
<comment type="caution">
    <text evidence="2">The sequence shown here is derived from an EMBL/GenBank/DDBJ whole genome shotgun (WGS) entry which is preliminary data.</text>
</comment>
<keyword evidence="2" id="KW-0808">Transferase</keyword>
<dbReference type="Pfam" id="PF01636">
    <property type="entry name" value="APH"/>
    <property type="match status" value="1"/>
</dbReference>
<dbReference type="GO" id="GO:0016740">
    <property type="term" value="F:transferase activity"/>
    <property type="evidence" value="ECO:0007669"/>
    <property type="project" value="UniProtKB-KW"/>
</dbReference>
<name>A0ABW3QSF8_9PSEU</name>
<accession>A0ABW3QSF8</accession>
<dbReference type="InterPro" id="IPR051678">
    <property type="entry name" value="AGP_Transferase"/>
</dbReference>
<dbReference type="EC" id="2.7.-.-" evidence="2"/>
<feature type="domain" description="Aminoglycoside phosphotransferase" evidence="1">
    <location>
        <begin position="108"/>
        <end position="334"/>
    </location>
</feature>
<protein>
    <submittedName>
        <fullName evidence="2">Aminoglycoside phosphotransferase family protein</fullName>
        <ecNumber evidence="2">2.7.-.-</ecNumber>
    </submittedName>
</protein>
<dbReference type="SUPFAM" id="SSF56112">
    <property type="entry name" value="Protein kinase-like (PK-like)"/>
    <property type="match status" value="1"/>
</dbReference>
<dbReference type="Proteomes" id="UP001597168">
    <property type="component" value="Unassembled WGS sequence"/>
</dbReference>
<dbReference type="InterPro" id="IPR011009">
    <property type="entry name" value="Kinase-like_dom_sf"/>
</dbReference>
<dbReference type="PANTHER" id="PTHR21310:SF42">
    <property type="entry name" value="BIFUNCTIONAL AAC_APH"/>
    <property type="match status" value="1"/>
</dbReference>
<gene>
    <name evidence="2" type="ORF">ACFQ3T_11610</name>
</gene>
<evidence type="ECO:0000313" key="3">
    <source>
        <dbReference type="Proteomes" id="UP001597168"/>
    </source>
</evidence>
<dbReference type="CDD" id="cd05155">
    <property type="entry name" value="APH_ChoK_like_1"/>
    <property type="match status" value="1"/>
</dbReference>
<reference evidence="3" key="1">
    <citation type="journal article" date="2019" name="Int. J. Syst. Evol. Microbiol.">
        <title>The Global Catalogue of Microorganisms (GCM) 10K type strain sequencing project: providing services to taxonomists for standard genome sequencing and annotation.</title>
        <authorList>
            <consortium name="The Broad Institute Genomics Platform"/>
            <consortium name="The Broad Institute Genome Sequencing Center for Infectious Disease"/>
            <person name="Wu L."/>
            <person name="Ma J."/>
        </authorList>
    </citation>
    <scope>NUCLEOTIDE SEQUENCE [LARGE SCALE GENOMIC DNA]</scope>
    <source>
        <strain evidence="3">CCUG 60214</strain>
    </source>
</reference>
<organism evidence="2 3">
    <name type="scientific">Saccharothrix hoggarensis</name>
    <dbReference type="NCBI Taxonomy" id="913853"/>
    <lineage>
        <taxon>Bacteria</taxon>
        <taxon>Bacillati</taxon>
        <taxon>Actinomycetota</taxon>
        <taxon>Actinomycetes</taxon>
        <taxon>Pseudonocardiales</taxon>
        <taxon>Pseudonocardiaceae</taxon>
        <taxon>Saccharothrix</taxon>
    </lineage>
</organism>
<keyword evidence="3" id="KW-1185">Reference proteome</keyword>
<dbReference type="RefSeq" id="WP_380723191.1">
    <property type="nucleotide sequence ID" value="NZ_JBHTLK010000046.1"/>
</dbReference>
<dbReference type="Gene3D" id="3.30.200.20">
    <property type="entry name" value="Phosphorylase Kinase, domain 1"/>
    <property type="match status" value="1"/>
</dbReference>
<dbReference type="EMBL" id="JBHTLK010000046">
    <property type="protein sequence ID" value="MFD1147774.1"/>
    <property type="molecule type" value="Genomic_DNA"/>
</dbReference>
<proteinExistence type="predicted"/>